<dbReference type="Pfam" id="PF05048">
    <property type="entry name" value="NosD"/>
    <property type="match status" value="1"/>
</dbReference>
<evidence type="ECO:0000313" key="4">
    <source>
        <dbReference type="EMBL" id="GAA1501021.1"/>
    </source>
</evidence>
<reference evidence="4 5" key="1">
    <citation type="journal article" date="2019" name="Int. J. Syst. Evol. Microbiol.">
        <title>The Global Catalogue of Microorganisms (GCM) 10K type strain sequencing project: providing services to taxonomists for standard genome sequencing and annotation.</title>
        <authorList>
            <consortium name="The Broad Institute Genomics Platform"/>
            <consortium name="The Broad Institute Genome Sequencing Center for Infectious Disease"/>
            <person name="Wu L."/>
            <person name="Ma J."/>
        </authorList>
    </citation>
    <scope>NUCLEOTIDE SEQUENCE [LARGE SCALE GENOMIC DNA]</scope>
    <source>
        <strain evidence="4 5">JCM 14560</strain>
    </source>
</reference>
<evidence type="ECO:0000259" key="3">
    <source>
        <dbReference type="Pfam" id="PF05048"/>
    </source>
</evidence>
<dbReference type="InterPro" id="IPR011050">
    <property type="entry name" value="Pectin_lyase_fold/virulence"/>
</dbReference>
<dbReference type="InterPro" id="IPR006626">
    <property type="entry name" value="PbH1"/>
</dbReference>
<protein>
    <recommendedName>
        <fullName evidence="3">Periplasmic copper-binding protein NosD beta helix domain-containing protein</fullName>
    </recommendedName>
</protein>
<gene>
    <name evidence="4" type="ORF">GCM10009760_63480</name>
</gene>
<evidence type="ECO:0000256" key="2">
    <source>
        <dbReference type="SAM" id="SignalP"/>
    </source>
</evidence>
<feature type="region of interest" description="Disordered" evidence="1">
    <location>
        <begin position="367"/>
        <end position="392"/>
    </location>
</feature>
<dbReference type="InterPro" id="IPR012334">
    <property type="entry name" value="Pectin_lyas_fold"/>
</dbReference>
<evidence type="ECO:0000256" key="1">
    <source>
        <dbReference type="SAM" id="MobiDB-lite"/>
    </source>
</evidence>
<dbReference type="SUPFAM" id="SSF51126">
    <property type="entry name" value="Pectin lyase-like"/>
    <property type="match status" value="1"/>
</dbReference>
<sequence length="773" mass="78431">MGGIIKTRIGALSAAALLGAIALPAVGQLSAGAAPTNLYVNNGAGAHCTDSGTGLQEQPFCTVSAAAAVVLPGQIVHIATGTYPEQVNITRSGTAQAPITFQTDVTSWQRPSDVGAKIGNSAAGGTADALVITGAQHIRIMNLNLAAVSEGVHVENSGDVSLMNGTVAGAARAAVRVTGKSDRVTVGKFNLWYAQGQGMLVDGGSTNTVLTTNLVNTGSADAITVTDAPGTVVVANSVYDNCRYGIALTGASSGATIENNVVARNSTFGPQPNACWSSTPWSHVKVDATSAVGTMSDYNVVSTVSGDTAYDWAGKTYTDRPSFTKDTGQGPHDSFGDPNINWQGDRHAAPMPAVDSADETAPGMLATDIDGMSPKDDPLTPNTGTGSGYRDRGASELQDVGSLYTPSGPTRVLDTRYAVGVSTTTPLTSWLDLQVTGKNGVPAGITAVTLNVTVTGSTGPGYLQVYPTGTGSSGSNLNWTAGQTIANAVTVPVSADGKVTFSQRGNGGVHVIADLAGYYGASGSVYHSTAPARALDTRYGTGATAGAVPAGGTVDLKVAGTKGVPATGVKAVALNVTVTGPTSGGFLSVYPHGQARPTVSSLNWSAGTTIANLVTVPVAADGSVSLYVGGAPGTVQVIADVEGYYDATGHDVFRTVNPDRLMDTRYATRDFCGGPTRQPAQIPAGGTLDLSLCYGGISSATLNVTVTNPGSGGFLTVYPHGQTRPLASNLNWSAGETIPNQVIAQVKDGKVSFYNGGQAPIDLVVDMFGYQGL</sequence>
<feature type="chain" id="PRO_5045356825" description="Periplasmic copper-binding protein NosD beta helix domain-containing protein" evidence="2">
    <location>
        <begin position="28"/>
        <end position="773"/>
    </location>
</feature>
<comment type="caution">
    <text evidence="4">The sequence shown here is derived from an EMBL/GenBank/DDBJ whole genome shotgun (WGS) entry which is preliminary data.</text>
</comment>
<accession>A0ABN1ZM55</accession>
<proteinExistence type="predicted"/>
<dbReference type="EMBL" id="BAAANT010000081">
    <property type="protein sequence ID" value="GAA1501021.1"/>
    <property type="molecule type" value="Genomic_DNA"/>
</dbReference>
<keyword evidence="5" id="KW-1185">Reference proteome</keyword>
<dbReference type="SMART" id="SM00710">
    <property type="entry name" value="PbH1"/>
    <property type="match status" value="5"/>
</dbReference>
<evidence type="ECO:0000313" key="5">
    <source>
        <dbReference type="Proteomes" id="UP001422759"/>
    </source>
</evidence>
<keyword evidence="2" id="KW-0732">Signal</keyword>
<feature type="signal peptide" evidence="2">
    <location>
        <begin position="1"/>
        <end position="27"/>
    </location>
</feature>
<dbReference type="InterPro" id="IPR007742">
    <property type="entry name" value="NosD_dom"/>
</dbReference>
<dbReference type="RefSeq" id="WP_344469726.1">
    <property type="nucleotide sequence ID" value="NZ_BAAANT010000081.1"/>
</dbReference>
<organism evidence="4 5">
    <name type="scientific">Kitasatospora kazusensis</name>
    <dbReference type="NCBI Taxonomy" id="407974"/>
    <lineage>
        <taxon>Bacteria</taxon>
        <taxon>Bacillati</taxon>
        <taxon>Actinomycetota</taxon>
        <taxon>Actinomycetes</taxon>
        <taxon>Kitasatosporales</taxon>
        <taxon>Streptomycetaceae</taxon>
        <taxon>Kitasatospora</taxon>
    </lineage>
</organism>
<dbReference type="Gene3D" id="2.160.20.10">
    <property type="entry name" value="Single-stranded right-handed beta-helix, Pectin lyase-like"/>
    <property type="match status" value="1"/>
</dbReference>
<dbReference type="Proteomes" id="UP001422759">
    <property type="component" value="Unassembled WGS sequence"/>
</dbReference>
<name>A0ABN1ZM55_9ACTN</name>
<feature type="domain" description="Periplasmic copper-binding protein NosD beta helix" evidence="3">
    <location>
        <begin position="116"/>
        <end position="279"/>
    </location>
</feature>